<reference evidence="4 5" key="1">
    <citation type="submission" date="2016-06" db="EMBL/GenBank/DDBJ databases">
        <authorList>
            <person name="Kjaerup R.B."/>
            <person name="Dalgaard T.S."/>
            <person name="Juul-Madsen H.R."/>
        </authorList>
    </citation>
    <scope>NUCLEOTIDE SEQUENCE [LARGE SCALE GENOMIC DNA]</scope>
    <source>
        <strain evidence="4 5">CECT 5080</strain>
    </source>
</reference>
<dbReference type="OrthoDB" id="6089850at2"/>
<dbReference type="Gene3D" id="2.60.40.60">
    <property type="entry name" value="Cadherins"/>
    <property type="match status" value="1"/>
</dbReference>
<feature type="region of interest" description="Disordered" evidence="2">
    <location>
        <begin position="1501"/>
        <end position="1531"/>
    </location>
</feature>
<proteinExistence type="predicted"/>
<dbReference type="GO" id="GO:0016020">
    <property type="term" value="C:membrane"/>
    <property type="evidence" value="ECO:0007669"/>
    <property type="project" value="InterPro"/>
</dbReference>
<evidence type="ECO:0000259" key="3">
    <source>
        <dbReference type="PROSITE" id="PS50268"/>
    </source>
</evidence>
<dbReference type="Pfam" id="PF17803">
    <property type="entry name" value="Cadherin_4"/>
    <property type="match status" value="1"/>
</dbReference>
<organism evidence="4 5">
    <name type="scientific">Marinomonas aquimarina</name>
    <dbReference type="NCBI Taxonomy" id="295068"/>
    <lineage>
        <taxon>Bacteria</taxon>
        <taxon>Pseudomonadati</taxon>
        <taxon>Pseudomonadota</taxon>
        <taxon>Gammaproteobacteria</taxon>
        <taxon>Oceanospirillales</taxon>
        <taxon>Oceanospirillaceae</taxon>
        <taxon>Marinomonas</taxon>
    </lineage>
</organism>
<protein>
    <submittedName>
        <fullName evidence="4">RTX-I toxin determinant A from serotypes 1/9</fullName>
    </submittedName>
</protein>
<feature type="compositionally biased region" description="Low complexity" evidence="2">
    <location>
        <begin position="1503"/>
        <end position="1513"/>
    </location>
</feature>
<name>A0A1A8TH38_9GAMM</name>
<evidence type="ECO:0000313" key="5">
    <source>
        <dbReference type="Proteomes" id="UP000092627"/>
    </source>
</evidence>
<evidence type="ECO:0000256" key="2">
    <source>
        <dbReference type="SAM" id="MobiDB-lite"/>
    </source>
</evidence>
<dbReference type="PRINTS" id="PR00313">
    <property type="entry name" value="CABNDNGRPT"/>
</dbReference>
<dbReference type="InterPro" id="IPR002126">
    <property type="entry name" value="Cadherin-like_dom"/>
</dbReference>
<feature type="compositionally biased region" description="Low complexity" evidence="2">
    <location>
        <begin position="1641"/>
        <end position="1650"/>
    </location>
</feature>
<dbReference type="InterPro" id="IPR025592">
    <property type="entry name" value="DUF4347"/>
</dbReference>
<dbReference type="PROSITE" id="PS00330">
    <property type="entry name" value="HEMOLYSIN_CALCIUM"/>
    <property type="match status" value="2"/>
</dbReference>
<dbReference type="InterPro" id="IPR040853">
    <property type="entry name" value="RapA2_cadherin-like"/>
</dbReference>
<feature type="compositionally biased region" description="Polar residues" evidence="2">
    <location>
        <begin position="1514"/>
        <end position="1531"/>
    </location>
</feature>
<dbReference type="SUPFAM" id="SSF51120">
    <property type="entry name" value="beta-Roll"/>
    <property type="match status" value="2"/>
</dbReference>
<feature type="compositionally biased region" description="Polar residues" evidence="2">
    <location>
        <begin position="692"/>
        <end position="708"/>
    </location>
</feature>
<dbReference type="Gene3D" id="2.150.10.10">
    <property type="entry name" value="Serralysin-like metalloprotease, C-terminal"/>
    <property type="match status" value="2"/>
</dbReference>
<dbReference type="InterPro" id="IPR018511">
    <property type="entry name" value="Hemolysin-typ_Ca-bd_CS"/>
</dbReference>
<feature type="domain" description="Cadherin" evidence="3">
    <location>
        <begin position="711"/>
        <end position="807"/>
    </location>
</feature>
<dbReference type="InterPro" id="IPR011049">
    <property type="entry name" value="Serralysin-like_metalloprot_C"/>
</dbReference>
<dbReference type="PROSITE" id="PS50268">
    <property type="entry name" value="CADHERIN_2"/>
    <property type="match status" value="1"/>
</dbReference>
<sequence>MCTAYTQLIFIDPTVPDRNLLIKDLPKYIKPVFLDADNDAISQITAALSQYQNLDALHILTHGAPGQLIFSNSVLNAQTLGQYQAQLASWSQAMSTEADILLYGCETGKGDLGREFVLLLADMTNRPVQASSSLVGHRELGGTWELDFTSHSNARQHALSNAIMNDYLGLLSTSNEVYFIDASVPDSDTLIAGLDDNAEIVFIDSNEDGVLKMAEYLDGRKDIDGVHVISHGSNGAVYLGNSALNNTNLEQYQNALATIGSAMSEDGDILLYGCSIAEDENGLAFIQALADLTGADIAASDDITGISGDNELERSVGVIEQYSTGLAKAFESYQYDLATFTMNNSGSPYVETVSGVTMTVTAPSGVITGTNPNTTTLTSGNIVAVNSGASISFQFNSPVNVDSLIIDIRDGYSTSRIFTITPNTGVAVNSSSLSDSGDGEQISLGFTNIESFTITSSEVTVVDAYFDTIVFDVAPSGPTVTDGNISVTSTGSGTSGAYIVGDTITVRWNASLDGNTPADITTVAMDLSAFGGSSTESATQISSGIWQASYTVVEGAIDATNLNATVTATDTNGTASPVSDTSNLTVDSISPTVSDGNISISGASGTAGTYKIGDTVTATWDNTGTGDNNSDTISSVTVDFSAFGGGSAVTASNSSGTWTATYTIVAGSIDSTNLNVSVTATDNAGNQTTIADTTNASVDNEAPTSPSGSLDVDENSANSSSVGTVSAPGAITFTLTDSANGRFAIDNSGNVTVADTSQIDYESNTSHNIIVQATDDAGNTSSNTLAVTINNVNEVPTLTATGSNPTFTEDGSAESLFTGASASTADTGQTISGMVITVTNAADSGNEILNIDGSAITLDNAETGTSNNLSYAVAVSAGTATVTLSGGTLSAADVQTLIDGISYQNNSQTPSTSNRVVTITSLTDSGNDNNTASDLSVASTVTVSAVNDAPVIANLDATPSYTEDATAVQLDADISISDAELDALNGGSGNYAGSTLTIVRNGGVDSSDEFSISTGGNLTVSGSDISAGGHVIATFDTTSTAGQVTVSFQNNGTIPTQALVNEVLQAIHYRNTSNDPANSAQLNYTFNDGADTDTGSVTVTLTNVNDAPTITATGDNLTAAGAGSAVSVFSSTAIDAIESENIASVNFTVSGLTDTGNEKLIIDGSTVDLMTTVSSTNATGGNVAYAITNSSGTATVVITGPSAASAANTVFQTALNGMQYQNTLGSVTTGDRVFTITNVTDVGSGTNSWSDGNITSTIDVVNGDTPTAASNTYSGTEDTTVDLATAGMAATIETNASDVLDYITVTGITGGTLALTGSPSTTGAAGTVGMASVGTLSSDDKVSTANIGLIDFTPTTNSTTAASITYTVTDAGGDTSSTATLTINLAAVNDAPTAADATKSVSYNSTYTFQESDFSFSDVDTGDTLDHITIESLPAAGTLTFNGGALTLSDIPAEVTKAELVAGKLTFTPESGGTGAGYASFTFTVHDGTVDSASANTITMNVGSRPSSGSSSSATTTQIDGATVSTTTEQDNLGNTVEKVTVSATTSDREDTDSTSTGADLPFQFVGSNTNNVVTTLSLPTGLGAQILSNSTASTQNQVTNLVNLISNTGSNDDSLTAQTAGSSFLSSTSSSNTWVNSVTLTGSGSTGSSPVLITGTSDTTQREAVVIDTSSVSSGVHLQLDNIEFSYVVGSATITGGSGENYVHGDSRTQFIKLGADDDELHGGGGDDMIGSEGGDDILFGDSGDDIVFGGTGHDTLYGGTGNDVLQGGQTTQGTLAFSLNSAGEIVTSFSASDAWGDEVQPLTFSGDWYSQASMILDGNALGMDLSEDNIAVVMNAGLMLQATAEYSFLAMDSDRLQIIASSYQSIFGELSSASDLSGLAASNFSTAELANIAVQAWLSQQDEGFSTLPAEQQVSTLLGSFWLESDVTDAAISEVLVALSNGMSAGELFLVLAQSQQAKNKLTDDQGQLQITLSDELGETGLATEIGNDYLYGGAGDDTLIGGHGNDLLDGGEGTDTAVQQHLYAEYAIAQQSDGSITLTYQQGAYTEVDTLVGVEWVQFSDRLISTVDLL</sequence>
<dbReference type="RefSeq" id="WP_067209176.1">
    <property type="nucleotide sequence ID" value="NZ_FLOC01000010.1"/>
</dbReference>
<dbReference type="InterPro" id="IPR001343">
    <property type="entry name" value="Hemolysn_Ca-bd"/>
</dbReference>
<dbReference type="Pfam" id="PF00353">
    <property type="entry name" value="HemolysinCabind"/>
    <property type="match status" value="3"/>
</dbReference>
<dbReference type="GO" id="GO:0005509">
    <property type="term" value="F:calcium ion binding"/>
    <property type="evidence" value="ECO:0007669"/>
    <property type="project" value="InterPro"/>
</dbReference>
<dbReference type="STRING" id="295068.MAQ5080_01938"/>
<evidence type="ECO:0000256" key="1">
    <source>
        <dbReference type="ARBA" id="ARBA00022837"/>
    </source>
</evidence>
<dbReference type="Proteomes" id="UP000092627">
    <property type="component" value="Unassembled WGS sequence"/>
</dbReference>
<feature type="region of interest" description="Disordered" evidence="2">
    <location>
        <begin position="692"/>
        <end position="723"/>
    </location>
</feature>
<feature type="region of interest" description="Disordered" evidence="2">
    <location>
        <begin position="1641"/>
        <end position="1660"/>
    </location>
</feature>
<dbReference type="EMBL" id="FLOC01000010">
    <property type="protein sequence ID" value="SBS31353.1"/>
    <property type="molecule type" value="Genomic_DNA"/>
</dbReference>
<dbReference type="GO" id="GO:0007156">
    <property type="term" value="P:homophilic cell adhesion via plasma membrane adhesion molecules"/>
    <property type="evidence" value="ECO:0007669"/>
    <property type="project" value="InterPro"/>
</dbReference>
<accession>A0A1A8TH38</accession>
<dbReference type="InterPro" id="IPR015919">
    <property type="entry name" value="Cadherin-like_sf"/>
</dbReference>
<dbReference type="Pfam" id="PF14252">
    <property type="entry name" value="DUF4347"/>
    <property type="match status" value="2"/>
</dbReference>
<evidence type="ECO:0000313" key="4">
    <source>
        <dbReference type="EMBL" id="SBS31353.1"/>
    </source>
</evidence>
<keyword evidence="5" id="KW-1185">Reference proteome</keyword>
<gene>
    <name evidence="4" type="primary">apxIA_2</name>
    <name evidence="4" type="ORF">MAQ5080_01938</name>
</gene>
<keyword evidence="1" id="KW-0106">Calcium</keyword>
<dbReference type="CDD" id="cd11304">
    <property type="entry name" value="Cadherin_repeat"/>
    <property type="match status" value="1"/>
</dbReference>
<dbReference type="SUPFAM" id="SSF49313">
    <property type="entry name" value="Cadherin-like"/>
    <property type="match status" value="1"/>
</dbReference>